<name>A0A2G4F2W1_9CYAN</name>
<feature type="domain" description="Methyltransferase" evidence="2">
    <location>
        <begin position="104"/>
        <end position="200"/>
    </location>
</feature>
<dbReference type="CDD" id="cd02440">
    <property type="entry name" value="AdoMet_MTases"/>
    <property type="match status" value="1"/>
</dbReference>
<dbReference type="RefSeq" id="WP_096829343.1">
    <property type="nucleotide sequence ID" value="NZ_NXIB02000040.1"/>
</dbReference>
<reference evidence="3" key="1">
    <citation type="submission" date="2017-10" db="EMBL/GenBank/DDBJ databases">
        <title>Draft genome sequence of the planktic cyanobacteria Tychonema bourrellyi isolated from alpine lentic freshwater.</title>
        <authorList>
            <person name="Tett A."/>
            <person name="Armanini F."/>
            <person name="Asnicar F."/>
            <person name="Boscaini A."/>
            <person name="Pasolli E."/>
            <person name="Zolfo M."/>
            <person name="Donati C."/>
            <person name="Salmaso N."/>
            <person name="Segata N."/>
        </authorList>
    </citation>
    <scope>NUCLEOTIDE SEQUENCE</scope>
    <source>
        <strain evidence="3">FEM_GT703</strain>
    </source>
</reference>
<dbReference type="Pfam" id="PF13649">
    <property type="entry name" value="Methyltransf_25"/>
    <property type="match status" value="1"/>
</dbReference>
<keyword evidence="4" id="KW-1185">Reference proteome</keyword>
<dbReference type="InterPro" id="IPR029063">
    <property type="entry name" value="SAM-dependent_MTases_sf"/>
</dbReference>
<dbReference type="GO" id="GO:0008168">
    <property type="term" value="F:methyltransferase activity"/>
    <property type="evidence" value="ECO:0007669"/>
    <property type="project" value="UniProtKB-KW"/>
</dbReference>
<organism evidence="3 4">
    <name type="scientific">Tychonema bourrellyi FEM_GT703</name>
    <dbReference type="NCBI Taxonomy" id="2040638"/>
    <lineage>
        <taxon>Bacteria</taxon>
        <taxon>Bacillati</taxon>
        <taxon>Cyanobacteriota</taxon>
        <taxon>Cyanophyceae</taxon>
        <taxon>Oscillatoriophycideae</taxon>
        <taxon>Oscillatoriales</taxon>
        <taxon>Microcoleaceae</taxon>
        <taxon>Tychonema</taxon>
    </lineage>
</organism>
<gene>
    <name evidence="3" type="ORF">CP500_008900</name>
</gene>
<accession>A0A2G4F2W1</accession>
<proteinExistence type="predicted"/>
<dbReference type="EMBL" id="NXIB02000040">
    <property type="protein sequence ID" value="PHX55797.1"/>
    <property type="molecule type" value="Genomic_DNA"/>
</dbReference>
<sequence>MAVGKDTIFERFLSPLIRLGIDEAAMERFYKSIDWEEAGDRIRQLDLVYPEYYSSQNFHGIKGGYLNPSAAVSYDPITQYVLPPQETVVRQGLIDAVRVKPRRIIDLGCGTGSTTLMLQQAFPEAKVVGLDLSPYMLVVAEIKAQKAGLNIEWRHGNAESVGFPDASFDLVAASLLFHETPTAVSRAILRECFRLLRVGGQVAILDGNQNALRQTEWLTDIFEEPYIKSYATGSMDAWMGAAGFARVQTLDHWWVHQVTQGVKPLPGEDLEEVRVARGWNLVDSLRDSDASRTPDFDGDLQGFPTPT</sequence>
<dbReference type="GO" id="GO:0032259">
    <property type="term" value="P:methylation"/>
    <property type="evidence" value="ECO:0007669"/>
    <property type="project" value="UniProtKB-KW"/>
</dbReference>
<evidence type="ECO:0000313" key="4">
    <source>
        <dbReference type="Proteomes" id="UP000226442"/>
    </source>
</evidence>
<keyword evidence="3" id="KW-0489">Methyltransferase</keyword>
<evidence type="ECO:0000256" key="1">
    <source>
        <dbReference type="SAM" id="MobiDB-lite"/>
    </source>
</evidence>
<dbReference type="Gene3D" id="3.40.50.150">
    <property type="entry name" value="Vaccinia Virus protein VP39"/>
    <property type="match status" value="1"/>
</dbReference>
<feature type="region of interest" description="Disordered" evidence="1">
    <location>
        <begin position="287"/>
        <end position="307"/>
    </location>
</feature>
<comment type="caution">
    <text evidence="3">The sequence shown here is derived from an EMBL/GenBank/DDBJ whole genome shotgun (WGS) entry which is preliminary data.</text>
</comment>
<keyword evidence="3" id="KW-0808">Transferase</keyword>
<dbReference type="OrthoDB" id="505670at2"/>
<evidence type="ECO:0000313" key="3">
    <source>
        <dbReference type="EMBL" id="PHX55797.1"/>
    </source>
</evidence>
<dbReference type="InterPro" id="IPR041698">
    <property type="entry name" value="Methyltransf_25"/>
</dbReference>
<dbReference type="Proteomes" id="UP000226442">
    <property type="component" value="Unassembled WGS sequence"/>
</dbReference>
<dbReference type="PANTHER" id="PTHR42912:SF80">
    <property type="entry name" value="METHYLTRANSFERASE DOMAIN-CONTAINING PROTEIN"/>
    <property type="match status" value="1"/>
</dbReference>
<evidence type="ECO:0000259" key="2">
    <source>
        <dbReference type="Pfam" id="PF13649"/>
    </source>
</evidence>
<dbReference type="InterPro" id="IPR050508">
    <property type="entry name" value="Methyltransf_Superfamily"/>
</dbReference>
<dbReference type="PANTHER" id="PTHR42912">
    <property type="entry name" value="METHYLTRANSFERASE"/>
    <property type="match status" value="1"/>
</dbReference>
<protein>
    <submittedName>
        <fullName evidence="3">Class I SAM-dependent methyltransferase</fullName>
    </submittedName>
</protein>
<dbReference type="AlphaFoldDB" id="A0A2G4F2W1"/>
<dbReference type="SUPFAM" id="SSF53335">
    <property type="entry name" value="S-adenosyl-L-methionine-dependent methyltransferases"/>
    <property type="match status" value="1"/>
</dbReference>